<keyword evidence="2" id="KW-0012">Acyltransferase</keyword>
<proteinExistence type="predicted"/>
<dbReference type="PROSITE" id="PS51186">
    <property type="entry name" value="GNAT"/>
    <property type="match status" value="1"/>
</dbReference>
<keyword evidence="5" id="KW-1185">Reference proteome</keyword>
<feature type="domain" description="N-acetyltransferase" evidence="3">
    <location>
        <begin position="2"/>
        <end position="163"/>
    </location>
</feature>
<evidence type="ECO:0000256" key="2">
    <source>
        <dbReference type="ARBA" id="ARBA00023315"/>
    </source>
</evidence>
<organism evidence="4 5">
    <name type="scientific">Leclercia barmai</name>
    <dbReference type="NCBI Taxonomy" id="2785629"/>
    <lineage>
        <taxon>Bacteria</taxon>
        <taxon>Pseudomonadati</taxon>
        <taxon>Pseudomonadota</taxon>
        <taxon>Gammaproteobacteria</taxon>
        <taxon>Enterobacterales</taxon>
        <taxon>Enterobacteriaceae</taxon>
        <taxon>Leclercia</taxon>
    </lineage>
</organism>
<dbReference type="RefSeq" id="WP_223075334.1">
    <property type="nucleotide sequence ID" value="NZ_JADMNK010000011.1"/>
</dbReference>
<dbReference type="PANTHER" id="PTHR43877">
    <property type="entry name" value="AMINOALKYLPHOSPHONATE N-ACETYLTRANSFERASE-RELATED-RELATED"/>
    <property type="match status" value="1"/>
</dbReference>
<dbReference type="SUPFAM" id="SSF55729">
    <property type="entry name" value="Acyl-CoA N-acyltransferases (Nat)"/>
    <property type="match status" value="1"/>
</dbReference>
<dbReference type="InterPro" id="IPR016181">
    <property type="entry name" value="Acyl_CoA_acyltransferase"/>
</dbReference>
<reference evidence="4 5" key="1">
    <citation type="submission" date="2020-11" db="EMBL/GenBank/DDBJ databases">
        <title>Draft Genome of Enterobacter sp. strain EMC7.</title>
        <authorList>
            <person name="Barman P."/>
            <person name="Sinha S."/>
            <person name="Sen S."/>
            <person name="Chakraborty R."/>
        </authorList>
    </citation>
    <scope>NUCLEOTIDE SEQUENCE [LARGE SCALE GENOMIC DNA]</scope>
    <source>
        <strain evidence="4 5">EMC7</strain>
    </source>
</reference>
<dbReference type="InterPro" id="IPR050832">
    <property type="entry name" value="Bact_Acetyltransf"/>
</dbReference>
<sequence>MIAIRCFQPDDAAGVSALFRLVYGERYVYPDIYLPGMIGWHNSQGHWRSAVAEQNGVIVGHATLWRQQPEDRHAELAMFVTHPSIRHRGIATALGQHLCATAQKMRLSTLTIKMVCSHPHSQQLAKTLEFHATALLRDYVASPFAAGQRESVIFGVRALKPRPVPLLCAPHNGWLSLLANGFGSAPLPQASPAIVPVETTLAGERVDITVHALQGAICDDLARFPENRLVYVRIPVDDGLMTHLPVLHHAGFRDMGLKPASEGRWWWLLQRGFSTQELPLSCPFASALQANARV</sequence>
<keyword evidence="1" id="KW-0808">Transferase</keyword>
<dbReference type="Pfam" id="PF00583">
    <property type="entry name" value="Acetyltransf_1"/>
    <property type="match status" value="1"/>
</dbReference>
<gene>
    <name evidence="4" type="ORF">ITX56_18025</name>
</gene>
<dbReference type="Proteomes" id="UP000706580">
    <property type="component" value="Unassembled WGS sequence"/>
</dbReference>
<dbReference type="Gene3D" id="3.40.630.30">
    <property type="match status" value="1"/>
</dbReference>
<evidence type="ECO:0000313" key="4">
    <source>
        <dbReference type="EMBL" id="MBZ0059665.1"/>
    </source>
</evidence>
<comment type="caution">
    <text evidence="4">The sequence shown here is derived from an EMBL/GenBank/DDBJ whole genome shotgun (WGS) entry which is preliminary data.</text>
</comment>
<accession>A0ABS7RZD3</accession>
<dbReference type="CDD" id="cd04301">
    <property type="entry name" value="NAT_SF"/>
    <property type="match status" value="1"/>
</dbReference>
<evidence type="ECO:0000313" key="5">
    <source>
        <dbReference type="Proteomes" id="UP000706580"/>
    </source>
</evidence>
<evidence type="ECO:0000256" key="1">
    <source>
        <dbReference type="ARBA" id="ARBA00022679"/>
    </source>
</evidence>
<dbReference type="InterPro" id="IPR000182">
    <property type="entry name" value="GNAT_dom"/>
</dbReference>
<name>A0ABS7RZD3_9ENTR</name>
<protein>
    <submittedName>
        <fullName evidence="4">GNAT family N-acetyltransferase</fullName>
    </submittedName>
</protein>
<evidence type="ECO:0000259" key="3">
    <source>
        <dbReference type="PROSITE" id="PS51186"/>
    </source>
</evidence>
<dbReference type="EMBL" id="JADMNK010000011">
    <property type="protein sequence ID" value="MBZ0059665.1"/>
    <property type="molecule type" value="Genomic_DNA"/>
</dbReference>